<sequence length="446" mass="48237">MDPCPFLRILIGNLAVKFPVSSKPSFSGVHPSTSHCSCKIKLKNFPTQYATVPLGGQANQTHAPDRSLDACFTLDKTHIDKLVKKGKNLVLQIAVYAGRRYTTCGLNRRKLLGTVPVEVDLRAVETRASNIHQGWVSVGGNNKKSSSALLYLSVRAEPDPRFVFQFDAEPECSPQVFQVHGDVRQPVFSCKFGFKNPNDRTLQSWRSMNEPSTSRSFLMGSHSHKDQTGKQRKGWQVTIHDLSGSVAAVASVVTPFVPSRGSHSVSKSSPGAWLILRPEDGSFVPWGRLEAWRERGNADVGYRFELFTGPDATSTLAADTISSKKGGKFGIDMTSGISTANTPVITPNSSFDLGSGSRSRHSSRSGSGSGSEFGYGHTPTQVHRGFVMSSTVEGAGKCSKPEVQVGVRHVTCGEDAAAYVALAAAMDLSMDACGSFSKKLRKELRH</sequence>
<proteinExistence type="predicted"/>
<gene>
    <name evidence="2" type="ORF">CJ030_MR7G007740</name>
</gene>
<evidence type="ECO:0000256" key="1">
    <source>
        <dbReference type="SAM" id="MobiDB-lite"/>
    </source>
</evidence>
<dbReference type="OrthoDB" id="748166at2759"/>
<reference evidence="2 3" key="1">
    <citation type="journal article" date="2019" name="Plant Biotechnol. J.">
        <title>The red bayberry genome and genetic basis of sex determination.</title>
        <authorList>
            <person name="Jia H.M."/>
            <person name="Jia H.J."/>
            <person name="Cai Q.L."/>
            <person name="Wang Y."/>
            <person name="Zhao H.B."/>
            <person name="Yang W.F."/>
            <person name="Wang G.Y."/>
            <person name="Li Y.H."/>
            <person name="Zhan D.L."/>
            <person name="Shen Y.T."/>
            <person name="Niu Q.F."/>
            <person name="Chang L."/>
            <person name="Qiu J."/>
            <person name="Zhao L."/>
            <person name="Xie H.B."/>
            <person name="Fu W.Y."/>
            <person name="Jin J."/>
            <person name="Li X.W."/>
            <person name="Jiao Y."/>
            <person name="Zhou C.C."/>
            <person name="Tu T."/>
            <person name="Chai C.Y."/>
            <person name="Gao J.L."/>
            <person name="Fan L.J."/>
            <person name="van de Weg E."/>
            <person name="Wang J.Y."/>
            <person name="Gao Z.S."/>
        </authorList>
    </citation>
    <scope>NUCLEOTIDE SEQUENCE [LARGE SCALE GENOMIC DNA]</scope>
    <source>
        <tissue evidence="2">Leaves</tissue>
    </source>
</reference>
<feature type="region of interest" description="Disordered" evidence="1">
    <location>
        <begin position="213"/>
        <end position="233"/>
    </location>
</feature>
<dbReference type="PANTHER" id="PTHR31317">
    <property type="entry name" value="OS08G0163500 PROTEIN"/>
    <property type="match status" value="1"/>
</dbReference>
<dbReference type="InterPro" id="IPR010410">
    <property type="entry name" value="DUF1005"/>
</dbReference>
<evidence type="ECO:0008006" key="4">
    <source>
        <dbReference type="Google" id="ProtNLM"/>
    </source>
</evidence>
<accession>A0A6A1VBP6</accession>
<dbReference type="Proteomes" id="UP000516437">
    <property type="component" value="Chromosome 7"/>
</dbReference>
<dbReference type="EMBL" id="RXIC02000025">
    <property type="protein sequence ID" value="KAB1208610.1"/>
    <property type="molecule type" value="Genomic_DNA"/>
</dbReference>
<keyword evidence="3" id="KW-1185">Reference proteome</keyword>
<evidence type="ECO:0000313" key="3">
    <source>
        <dbReference type="Proteomes" id="UP000516437"/>
    </source>
</evidence>
<dbReference type="Pfam" id="PF06219">
    <property type="entry name" value="DUF1005"/>
    <property type="match status" value="1"/>
</dbReference>
<feature type="region of interest" description="Disordered" evidence="1">
    <location>
        <begin position="348"/>
        <end position="376"/>
    </location>
</feature>
<evidence type="ECO:0000313" key="2">
    <source>
        <dbReference type="EMBL" id="KAB1208610.1"/>
    </source>
</evidence>
<dbReference type="AlphaFoldDB" id="A0A6A1VBP6"/>
<name>A0A6A1VBP6_9ROSI</name>
<protein>
    <recommendedName>
        <fullName evidence="4">Formin-like protein 18</fullName>
    </recommendedName>
</protein>
<dbReference type="PANTHER" id="PTHR31317:SF17">
    <property type="entry name" value="F2J10.8 PROTEIN"/>
    <property type="match status" value="1"/>
</dbReference>
<comment type="caution">
    <text evidence="2">The sequence shown here is derived from an EMBL/GenBank/DDBJ whole genome shotgun (WGS) entry which is preliminary data.</text>
</comment>
<organism evidence="2 3">
    <name type="scientific">Morella rubra</name>
    <name type="common">Chinese bayberry</name>
    <dbReference type="NCBI Taxonomy" id="262757"/>
    <lineage>
        <taxon>Eukaryota</taxon>
        <taxon>Viridiplantae</taxon>
        <taxon>Streptophyta</taxon>
        <taxon>Embryophyta</taxon>
        <taxon>Tracheophyta</taxon>
        <taxon>Spermatophyta</taxon>
        <taxon>Magnoliopsida</taxon>
        <taxon>eudicotyledons</taxon>
        <taxon>Gunneridae</taxon>
        <taxon>Pentapetalae</taxon>
        <taxon>rosids</taxon>
        <taxon>fabids</taxon>
        <taxon>Fagales</taxon>
        <taxon>Myricaceae</taxon>
        <taxon>Morella</taxon>
    </lineage>
</organism>